<dbReference type="PANTHER" id="PTHR30055">
    <property type="entry name" value="HTH-TYPE TRANSCRIPTIONAL REGULATOR RUTR"/>
    <property type="match status" value="1"/>
</dbReference>
<dbReference type="RefSeq" id="WP_358142018.1">
    <property type="nucleotide sequence ID" value="NZ_JBFALK010000037.1"/>
</dbReference>
<keyword evidence="4" id="KW-0804">Transcription</keyword>
<dbReference type="InterPro" id="IPR009057">
    <property type="entry name" value="Homeodomain-like_sf"/>
</dbReference>
<dbReference type="Pfam" id="PF00440">
    <property type="entry name" value="TetR_N"/>
    <property type="match status" value="1"/>
</dbReference>
<feature type="DNA-binding region" description="H-T-H motif" evidence="5">
    <location>
        <begin position="30"/>
        <end position="49"/>
    </location>
</feature>
<evidence type="ECO:0000256" key="1">
    <source>
        <dbReference type="ARBA" id="ARBA00022491"/>
    </source>
</evidence>
<keyword evidence="3 5" id="KW-0238">DNA-binding</keyword>
<dbReference type="EMBL" id="JBFALK010000037">
    <property type="protein sequence ID" value="MEV0974898.1"/>
    <property type="molecule type" value="Genomic_DNA"/>
</dbReference>
<keyword evidence="1" id="KW-0678">Repressor</keyword>
<dbReference type="SUPFAM" id="SSF48498">
    <property type="entry name" value="Tetracyclin repressor-like, C-terminal domain"/>
    <property type="match status" value="1"/>
</dbReference>
<dbReference type="InterPro" id="IPR036271">
    <property type="entry name" value="Tet_transcr_reg_TetR-rel_C_sf"/>
</dbReference>
<dbReference type="InterPro" id="IPR001647">
    <property type="entry name" value="HTH_TetR"/>
</dbReference>
<dbReference type="Pfam" id="PF13977">
    <property type="entry name" value="TetR_C_6"/>
    <property type="match status" value="1"/>
</dbReference>
<keyword evidence="8" id="KW-1185">Reference proteome</keyword>
<dbReference type="Gene3D" id="1.10.357.10">
    <property type="entry name" value="Tetracycline Repressor, domain 2"/>
    <property type="match status" value="1"/>
</dbReference>
<dbReference type="PROSITE" id="PS50977">
    <property type="entry name" value="HTH_TETR_2"/>
    <property type="match status" value="1"/>
</dbReference>
<dbReference type="Proteomes" id="UP001551675">
    <property type="component" value="Unassembled WGS sequence"/>
</dbReference>
<evidence type="ECO:0000256" key="4">
    <source>
        <dbReference type="ARBA" id="ARBA00023163"/>
    </source>
</evidence>
<gene>
    <name evidence="7" type="ORF">AB0I59_40450</name>
</gene>
<reference evidence="7 8" key="1">
    <citation type="submission" date="2024-06" db="EMBL/GenBank/DDBJ databases">
        <title>The Natural Products Discovery Center: Release of the First 8490 Sequenced Strains for Exploring Actinobacteria Biosynthetic Diversity.</title>
        <authorList>
            <person name="Kalkreuter E."/>
            <person name="Kautsar S.A."/>
            <person name="Yang D."/>
            <person name="Bader C.D."/>
            <person name="Teijaro C.N."/>
            <person name="Fluegel L."/>
            <person name="Davis C.M."/>
            <person name="Simpson J.R."/>
            <person name="Lauterbach L."/>
            <person name="Steele A.D."/>
            <person name="Gui C."/>
            <person name="Meng S."/>
            <person name="Li G."/>
            <person name="Viehrig K."/>
            <person name="Ye F."/>
            <person name="Su P."/>
            <person name="Kiefer A.F."/>
            <person name="Nichols A."/>
            <person name="Cepeda A.J."/>
            <person name="Yan W."/>
            <person name="Fan B."/>
            <person name="Jiang Y."/>
            <person name="Adhikari A."/>
            <person name="Zheng C.-J."/>
            <person name="Schuster L."/>
            <person name="Cowan T.M."/>
            <person name="Smanski M.J."/>
            <person name="Chevrette M.G."/>
            <person name="De Carvalho L.P.S."/>
            <person name="Shen B."/>
        </authorList>
    </citation>
    <scope>NUCLEOTIDE SEQUENCE [LARGE SCALE GENOMIC DNA]</scope>
    <source>
        <strain evidence="7 8">NPDC050100</strain>
    </source>
</reference>
<evidence type="ECO:0000313" key="8">
    <source>
        <dbReference type="Proteomes" id="UP001551675"/>
    </source>
</evidence>
<evidence type="ECO:0000256" key="3">
    <source>
        <dbReference type="ARBA" id="ARBA00023125"/>
    </source>
</evidence>
<accession>A0ABV3GTD9</accession>
<protein>
    <submittedName>
        <fullName evidence="7">TetR/AcrR family transcriptional regulator</fullName>
    </submittedName>
</protein>
<comment type="caution">
    <text evidence="7">The sequence shown here is derived from an EMBL/GenBank/DDBJ whole genome shotgun (WGS) entry which is preliminary data.</text>
</comment>
<organism evidence="7 8">
    <name type="scientific">Microtetraspora glauca</name>
    <dbReference type="NCBI Taxonomy" id="1996"/>
    <lineage>
        <taxon>Bacteria</taxon>
        <taxon>Bacillati</taxon>
        <taxon>Actinomycetota</taxon>
        <taxon>Actinomycetes</taxon>
        <taxon>Streptosporangiales</taxon>
        <taxon>Streptosporangiaceae</taxon>
        <taxon>Microtetraspora</taxon>
    </lineage>
</organism>
<sequence>MTRLAAADRRAMLLDAALRVIARDGIAEATTRAITAEAGMPQSVFHYCFRSKDELLRELITVTVAELADRAELPTHPLPDIEQSVRAGLHVLWKAIIDPPDKQLVLYEITTYALRNPELADLARQQYAGYLHAANRSLTAWAEQAGVRWTVPVPILARLLVTVIDGLGLSWLTDHDSAAALAVIDQFAAHLATLAEPLTISSLHAAPGHATTSSGAVERSAP</sequence>
<dbReference type="PANTHER" id="PTHR30055:SF234">
    <property type="entry name" value="HTH-TYPE TRANSCRIPTIONAL REGULATOR BETI"/>
    <property type="match status" value="1"/>
</dbReference>
<dbReference type="InterPro" id="IPR050109">
    <property type="entry name" value="HTH-type_TetR-like_transc_reg"/>
</dbReference>
<evidence type="ECO:0000256" key="5">
    <source>
        <dbReference type="PROSITE-ProRule" id="PRU00335"/>
    </source>
</evidence>
<dbReference type="InterPro" id="IPR039538">
    <property type="entry name" value="BetI_C"/>
</dbReference>
<feature type="domain" description="HTH tetR-type" evidence="6">
    <location>
        <begin position="7"/>
        <end position="67"/>
    </location>
</feature>
<dbReference type="SUPFAM" id="SSF46689">
    <property type="entry name" value="Homeodomain-like"/>
    <property type="match status" value="1"/>
</dbReference>
<name>A0ABV3GTD9_MICGL</name>
<evidence type="ECO:0000313" key="7">
    <source>
        <dbReference type="EMBL" id="MEV0974898.1"/>
    </source>
</evidence>
<evidence type="ECO:0000256" key="2">
    <source>
        <dbReference type="ARBA" id="ARBA00023015"/>
    </source>
</evidence>
<proteinExistence type="predicted"/>
<keyword evidence="2" id="KW-0805">Transcription regulation</keyword>
<dbReference type="PRINTS" id="PR00455">
    <property type="entry name" value="HTHTETR"/>
</dbReference>
<evidence type="ECO:0000259" key="6">
    <source>
        <dbReference type="PROSITE" id="PS50977"/>
    </source>
</evidence>